<keyword evidence="2" id="KW-0808">Transferase</keyword>
<gene>
    <name evidence="4" type="ORF">SAY87_011094</name>
</gene>
<evidence type="ECO:0000256" key="1">
    <source>
        <dbReference type="ARBA" id="ARBA00010688"/>
    </source>
</evidence>
<dbReference type="GO" id="GO:0016301">
    <property type="term" value="F:kinase activity"/>
    <property type="evidence" value="ECO:0007669"/>
    <property type="project" value="UniProtKB-KW"/>
</dbReference>
<dbReference type="Proteomes" id="UP001345219">
    <property type="component" value="Chromosome 9"/>
</dbReference>
<proteinExistence type="inferred from homology"/>
<comment type="caution">
    <text evidence="4">The sequence shown here is derived from an EMBL/GenBank/DDBJ whole genome shotgun (WGS) entry which is preliminary data.</text>
</comment>
<organism evidence="4 5">
    <name type="scientific">Trapa incisa</name>
    <dbReference type="NCBI Taxonomy" id="236973"/>
    <lineage>
        <taxon>Eukaryota</taxon>
        <taxon>Viridiplantae</taxon>
        <taxon>Streptophyta</taxon>
        <taxon>Embryophyta</taxon>
        <taxon>Tracheophyta</taxon>
        <taxon>Spermatophyta</taxon>
        <taxon>Magnoliopsida</taxon>
        <taxon>eudicotyledons</taxon>
        <taxon>Gunneridae</taxon>
        <taxon>Pentapetalae</taxon>
        <taxon>rosids</taxon>
        <taxon>malvids</taxon>
        <taxon>Myrtales</taxon>
        <taxon>Lythraceae</taxon>
        <taxon>Trapa</taxon>
    </lineage>
</organism>
<evidence type="ECO:0000313" key="4">
    <source>
        <dbReference type="EMBL" id="KAK4744782.1"/>
    </source>
</evidence>
<keyword evidence="5" id="KW-1185">Reference proteome</keyword>
<dbReference type="Gene3D" id="3.40.1190.20">
    <property type="match status" value="1"/>
</dbReference>
<dbReference type="EMBL" id="JAXIOK010000022">
    <property type="protein sequence ID" value="KAK4744782.1"/>
    <property type="molecule type" value="Genomic_DNA"/>
</dbReference>
<name>A0AAN7GRF9_9MYRT</name>
<sequence length="165" mass="18099">MAGGSVANTVRGLSAGFGVSTGTVRAYGDDDQGQKFVYNMGYNGVDLPRMRKKGLTGQVSFMKLLCLICLSPTQYPDLISFILTFCLLLGGKKIKTADSVSIQMEGNLNLDFISRGKSRPYDKRETDKCDLSGYCVHDLCDPFCNGISVVALTLWNEERHRANLP</sequence>
<dbReference type="InterPro" id="IPR029056">
    <property type="entry name" value="Ribokinase-like"/>
</dbReference>
<dbReference type="AlphaFoldDB" id="A0AAN7GRF9"/>
<evidence type="ECO:0000256" key="2">
    <source>
        <dbReference type="ARBA" id="ARBA00022679"/>
    </source>
</evidence>
<keyword evidence="3" id="KW-0418">Kinase</keyword>
<protein>
    <recommendedName>
        <fullName evidence="6">Carbohydrate kinase PfkB domain-containing protein</fullName>
    </recommendedName>
</protein>
<dbReference type="InterPro" id="IPR052700">
    <property type="entry name" value="Carb_kinase_PfkB-like"/>
</dbReference>
<reference evidence="4 5" key="1">
    <citation type="journal article" date="2023" name="Hortic Res">
        <title>Pangenome of water caltrop reveals structural variations and asymmetric subgenome divergence after allopolyploidization.</title>
        <authorList>
            <person name="Zhang X."/>
            <person name="Chen Y."/>
            <person name="Wang L."/>
            <person name="Yuan Y."/>
            <person name="Fang M."/>
            <person name="Shi L."/>
            <person name="Lu R."/>
            <person name="Comes H.P."/>
            <person name="Ma Y."/>
            <person name="Chen Y."/>
            <person name="Huang G."/>
            <person name="Zhou Y."/>
            <person name="Zheng Z."/>
            <person name="Qiu Y."/>
        </authorList>
    </citation>
    <scope>NUCLEOTIDE SEQUENCE [LARGE SCALE GENOMIC DNA]</scope>
    <source>
        <tissue evidence="4">Roots</tissue>
    </source>
</reference>
<comment type="similarity">
    <text evidence="1">Belongs to the carbohydrate kinase PfkB family.</text>
</comment>
<evidence type="ECO:0000313" key="5">
    <source>
        <dbReference type="Proteomes" id="UP001345219"/>
    </source>
</evidence>
<evidence type="ECO:0008006" key="6">
    <source>
        <dbReference type="Google" id="ProtNLM"/>
    </source>
</evidence>
<evidence type="ECO:0000256" key="3">
    <source>
        <dbReference type="ARBA" id="ARBA00022777"/>
    </source>
</evidence>
<accession>A0AAN7GRF9</accession>
<dbReference type="PANTHER" id="PTHR43320:SF1">
    <property type="entry name" value="OS01G0105900 PROTEIN"/>
    <property type="match status" value="1"/>
</dbReference>
<dbReference type="PANTHER" id="PTHR43320">
    <property type="entry name" value="SUGAR KINASE"/>
    <property type="match status" value="1"/>
</dbReference>